<feature type="transmembrane region" description="Helical" evidence="10">
    <location>
        <begin position="256"/>
        <end position="278"/>
    </location>
</feature>
<dbReference type="PROSITE" id="PS50262">
    <property type="entry name" value="G_PROTEIN_RECEP_F1_2"/>
    <property type="match status" value="1"/>
</dbReference>
<evidence type="ECO:0000256" key="10">
    <source>
        <dbReference type="SAM" id="Phobius"/>
    </source>
</evidence>
<dbReference type="PANTHER" id="PTHR24243">
    <property type="entry name" value="G-PROTEIN COUPLED RECEPTOR"/>
    <property type="match status" value="1"/>
</dbReference>
<evidence type="ECO:0000259" key="11">
    <source>
        <dbReference type="PROSITE" id="PS50262"/>
    </source>
</evidence>
<feature type="domain" description="G-protein coupled receptors family 1 profile" evidence="11">
    <location>
        <begin position="104"/>
        <end position="404"/>
    </location>
</feature>
<evidence type="ECO:0000256" key="7">
    <source>
        <dbReference type="ARBA" id="ARBA00023170"/>
    </source>
</evidence>
<feature type="transmembrane region" description="Helical" evidence="10">
    <location>
        <begin position="92"/>
        <end position="113"/>
    </location>
</feature>
<dbReference type="InterPro" id="IPR017452">
    <property type="entry name" value="GPCR_Rhodpsn_7TM"/>
</dbReference>
<accession>A0A7M7KTI2</accession>
<evidence type="ECO:0000256" key="2">
    <source>
        <dbReference type="ARBA" id="ARBA00010663"/>
    </source>
</evidence>
<dbReference type="OMA" id="SPQDAYY"/>
<evidence type="ECO:0000313" key="13">
    <source>
        <dbReference type="Proteomes" id="UP000594260"/>
    </source>
</evidence>
<keyword evidence="5 9" id="KW-0297">G-protein coupled receptor</keyword>
<sequence>MKTYNETTRVHSVSQLIRHSRCPQMCRTAMAQMDNGDIIMTGVNTSGVDPSWQLRPNFTFSDPCNSQQVDQYLAMTLGPRQVAWSKLLPMTVIYSLIFVSGLVGNLSTCIVIVQNPHMHTATNYYLFNLAVSDLLTLVFGLPNDLVTYWRQYPYAFGSTFCSVRNLVAEMTSNTSVLTIVAFTLERYLAICHPLYKHKMSNQLPRVLKILTIVWLIAFVSALPFAARSGLRYEFVNDIQLDDSAFCIVQGSDSVNIALFVGSTVTFFILPMIFIIILYMRIGFKLRRSTSYKSAYQASLKESLSSGETMKPGTTTSEPVRKFSLINGTRQQQHHLSSSRKIIKLLVCVVIIFFICYAPYHGQRLMYAYGTHIGWTHRLRALNEELFYIAGCLYFVNCTINPILYNVISKKYRAAFKHTLCRCCGLRATSTYSQGDHRPSYSSLGMSNQQRALERKRYSEGNLVSVGSMKFDLALPVPLTHSGSVMVGDPMARVHAVDAGPLVSRASLIQKTNHIATCLPNDSSMVPHVPIHHTTTCNPCTTTRTSPVALRSLLRRNRSVSMRSTVTFLDTPSIKGCIRDPSIWCIEEVGCDGRSQEVG</sequence>
<dbReference type="Gene3D" id="1.20.1070.10">
    <property type="entry name" value="Rhodopsin 7-helix transmembrane proteins"/>
    <property type="match status" value="1"/>
</dbReference>
<organism evidence="12 13">
    <name type="scientific">Varroa destructor</name>
    <name type="common">Honeybee mite</name>
    <dbReference type="NCBI Taxonomy" id="109461"/>
    <lineage>
        <taxon>Eukaryota</taxon>
        <taxon>Metazoa</taxon>
        <taxon>Ecdysozoa</taxon>
        <taxon>Arthropoda</taxon>
        <taxon>Chelicerata</taxon>
        <taxon>Arachnida</taxon>
        <taxon>Acari</taxon>
        <taxon>Parasitiformes</taxon>
        <taxon>Mesostigmata</taxon>
        <taxon>Gamasina</taxon>
        <taxon>Dermanyssoidea</taxon>
        <taxon>Varroidae</taxon>
        <taxon>Varroa</taxon>
    </lineage>
</organism>
<keyword evidence="8 9" id="KW-0807">Transducer</keyword>
<dbReference type="GO" id="GO:0008188">
    <property type="term" value="F:neuropeptide receptor activity"/>
    <property type="evidence" value="ECO:0007669"/>
    <property type="project" value="TreeGrafter"/>
</dbReference>
<dbReference type="GO" id="GO:0005886">
    <property type="term" value="C:plasma membrane"/>
    <property type="evidence" value="ECO:0007669"/>
    <property type="project" value="TreeGrafter"/>
</dbReference>
<dbReference type="Pfam" id="PF00001">
    <property type="entry name" value="7tm_1"/>
    <property type="match status" value="1"/>
</dbReference>
<evidence type="ECO:0000256" key="3">
    <source>
        <dbReference type="ARBA" id="ARBA00022692"/>
    </source>
</evidence>
<dbReference type="InParanoid" id="A0A7M7KTI2"/>
<evidence type="ECO:0000256" key="5">
    <source>
        <dbReference type="ARBA" id="ARBA00023040"/>
    </source>
</evidence>
<dbReference type="EnsemblMetazoa" id="XM_022812877">
    <property type="protein sequence ID" value="XP_022668612"/>
    <property type="gene ID" value="LOC111253470"/>
</dbReference>
<dbReference type="PROSITE" id="PS00237">
    <property type="entry name" value="G_PROTEIN_RECEP_F1_1"/>
    <property type="match status" value="1"/>
</dbReference>
<dbReference type="SUPFAM" id="SSF81321">
    <property type="entry name" value="Family A G protein-coupled receptor-like"/>
    <property type="match status" value="1"/>
</dbReference>
<dbReference type="RefSeq" id="XP_022668612.1">
    <property type="nucleotide sequence ID" value="XM_022812877.1"/>
</dbReference>
<keyword evidence="13" id="KW-1185">Reference proteome</keyword>
<evidence type="ECO:0000256" key="9">
    <source>
        <dbReference type="RuleBase" id="RU000688"/>
    </source>
</evidence>
<dbReference type="InterPro" id="IPR000276">
    <property type="entry name" value="GPCR_Rhodpsn"/>
</dbReference>
<evidence type="ECO:0000313" key="12">
    <source>
        <dbReference type="EnsemblMetazoa" id="XP_022668612"/>
    </source>
</evidence>
<dbReference type="AlphaFoldDB" id="A0A7M7KTI2"/>
<protein>
    <recommendedName>
        <fullName evidence="11">G-protein coupled receptors family 1 profile domain-containing protein</fullName>
    </recommendedName>
</protein>
<comment type="subcellular location">
    <subcellularLocation>
        <location evidence="1">Membrane</location>
        <topology evidence="1">Multi-pass membrane protein</topology>
    </subcellularLocation>
</comment>
<dbReference type="PANTHER" id="PTHR24243:SF107">
    <property type="entry name" value="NEUROPEPTIDES CAPA RECEPTOR"/>
    <property type="match status" value="1"/>
</dbReference>
<feature type="transmembrane region" description="Helical" evidence="10">
    <location>
        <begin position="207"/>
        <end position="226"/>
    </location>
</feature>
<evidence type="ECO:0000256" key="8">
    <source>
        <dbReference type="ARBA" id="ARBA00023224"/>
    </source>
</evidence>
<dbReference type="FunCoup" id="A0A7M7KTI2">
    <property type="interactions" value="51"/>
</dbReference>
<feature type="transmembrane region" description="Helical" evidence="10">
    <location>
        <begin position="341"/>
        <end position="359"/>
    </location>
</feature>
<feature type="transmembrane region" description="Helical" evidence="10">
    <location>
        <begin position="385"/>
        <end position="407"/>
    </location>
</feature>
<name>A0A7M7KTI2_VARDE</name>
<keyword evidence="7 9" id="KW-0675">Receptor</keyword>
<dbReference type="KEGG" id="vde:111253470"/>
<evidence type="ECO:0000256" key="6">
    <source>
        <dbReference type="ARBA" id="ARBA00023136"/>
    </source>
</evidence>
<dbReference type="PRINTS" id="PR00237">
    <property type="entry name" value="GPCRRHODOPSN"/>
</dbReference>
<comment type="similarity">
    <text evidence="2 9">Belongs to the G-protein coupled receptor 1 family.</text>
</comment>
<dbReference type="Proteomes" id="UP000594260">
    <property type="component" value="Unplaced"/>
</dbReference>
<feature type="transmembrane region" description="Helical" evidence="10">
    <location>
        <begin position="125"/>
        <end position="142"/>
    </location>
</feature>
<dbReference type="GeneID" id="111253470"/>
<dbReference type="OrthoDB" id="5950040at2759"/>
<keyword evidence="6 10" id="KW-0472">Membrane</keyword>
<reference evidence="12" key="1">
    <citation type="submission" date="2021-01" db="UniProtKB">
        <authorList>
            <consortium name="EnsemblMetazoa"/>
        </authorList>
    </citation>
    <scope>IDENTIFICATION</scope>
</reference>
<keyword evidence="4 10" id="KW-1133">Transmembrane helix</keyword>
<evidence type="ECO:0000256" key="4">
    <source>
        <dbReference type="ARBA" id="ARBA00022989"/>
    </source>
</evidence>
<proteinExistence type="inferred from homology"/>
<evidence type="ECO:0000256" key="1">
    <source>
        <dbReference type="ARBA" id="ARBA00004141"/>
    </source>
</evidence>
<keyword evidence="3 9" id="KW-0812">Transmembrane</keyword>